<reference evidence="2 3" key="1">
    <citation type="journal article" date="2018" name="IMA Fungus">
        <title>IMA Genome-F 9: Draft genome sequence of Annulohypoxylon stygium, Aspergillus mulundensis, Berkeleyomyces basicola (syn. Thielaviopsis basicola), Ceratocystis smalleyi, two Cercospora beticola strains, Coleophoma cylindrospora, Fusarium fracticaudum, Phialophora cf. hyalina, and Morchella septimelata.</title>
        <authorList>
            <person name="Wingfield B.D."/>
            <person name="Bills G.F."/>
            <person name="Dong Y."/>
            <person name="Huang W."/>
            <person name="Nel W.J."/>
            <person name="Swalarsk-Parry B.S."/>
            <person name="Vaghefi N."/>
            <person name="Wilken P.M."/>
            <person name="An Z."/>
            <person name="de Beer Z.W."/>
            <person name="De Vos L."/>
            <person name="Chen L."/>
            <person name="Duong T.A."/>
            <person name="Gao Y."/>
            <person name="Hammerbacher A."/>
            <person name="Kikkert J.R."/>
            <person name="Li Y."/>
            <person name="Li H."/>
            <person name="Li K."/>
            <person name="Li Q."/>
            <person name="Liu X."/>
            <person name="Ma X."/>
            <person name="Naidoo K."/>
            <person name="Pethybridge S.J."/>
            <person name="Sun J."/>
            <person name="Steenkamp E.T."/>
            <person name="van der Nest M.A."/>
            <person name="van Wyk S."/>
            <person name="Wingfield M.J."/>
            <person name="Xiong C."/>
            <person name="Yue Q."/>
            <person name="Zhang X."/>
        </authorList>
    </citation>
    <scope>NUCLEOTIDE SEQUENCE [LARGE SCALE GENOMIC DNA]</scope>
    <source>
        <strain evidence="2 3">BP 5553</strain>
    </source>
</reference>
<name>A0A370TAK5_9HELO</name>
<feature type="compositionally biased region" description="Basic and acidic residues" evidence="1">
    <location>
        <begin position="42"/>
        <end position="54"/>
    </location>
</feature>
<dbReference type="OrthoDB" id="4522450at2759"/>
<feature type="compositionally biased region" description="Basic and acidic residues" evidence="1">
    <location>
        <begin position="87"/>
        <end position="102"/>
    </location>
</feature>
<evidence type="ECO:0000256" key="1">
    <source>
        <dbReference type="SAM" id="MobiDB-lite"/>
    </source>
</evidence>
<dbReference type="RefSeq" id="XP_031865220.1">
    <property type="nucleotide sequence ID" value="XM_032018812.1"/>
</dbReference>
<feature type="region of interest" description="Disordered" evidence="1">
    <location>
        <begin position="1"/>
        <end position="114"/>
    </location>
</feature>
<gene>
    <name evidence="2" type="ORF">BP5553_10189</name>
</gene>
<comment type="caution">
    <text evidence="2">The sequence shown here is derived from an EMBL/GenBank/DDBJ whole genome shotgun (WGS) entry which is preliminary data.</text>
</comment>
<proteinExistence type="predicted"/>
<sequence length="298" mass="33111">MDSDTMNSDTMDSDSMDHDPFTSFVEALIVGKPQTPKAKSTSSDRVDKSTHETKPVAMAERIQSPQVEIPSIPDLHVKPNLTPPQSTHDEGGRRSGSPDEKLLASTPNITAPSNTQLEPLKLECGAAWIVLRSSPQQLLGVFTSESGAMRCAEYFVKRHGHPEVKIIDTDVDTGFCPPDRAQRRLWPDGVSETSFYITPFMLTTVKVFQRAFASPPNPPTAGIAFLSLDRSETGLIVIGASRTKTEAWKECRSHFAQFSRATWVKAAYWVDGKGMHHMKGYLDNREHHWCVEPHPVLE</sequence>
<feature type="compositionally biased region" description="Polar residues" evidence="1">
    <location>
        <begin position="105"/>
        <end position="114"/>
    </location>
</feature>
<protein>
    <submittedName>
        <fullName evidence="2">Uncharacterized protein</fullName>
    </submittedName>
</protein>
<dbReference type="AlphaFoldDB" id="A0A370TAK5"/>
<dbReference type="EMBL" id="NPIC01000014">
    <property type="protein sequence ID" value="RDL30844.1"/>
    <property type="molecule type" value="Genomic_DNA"/>
</dbReference>
<evidence type="ECO:0000313" key="2">
    <source>
        <dbReference type="EMBL" id="RDL30844.1"/>
    </source>
</evidence>
<dbReference type="Proteomes" id="UP000254866">
    <property type="component" value="Unassembled WGS sequence"/>
</dbReference>
<accession>A0A370TAK5</accession>
<keyword evidence="3" id="KW-1185">Reference proteome</keyword>
<dbReference type="GeneID" id="43603038"/>
<feature type="compositionally biased region" description="Low complexity" evidence="1">
    <location>
        <begin position="1"/>
        <end position="10"/>
    </location>
</feature>
<organism evidence="2 3">
    <name type="scientific">Venustampulla echinocandica</name>
    <dbReference type="NCBI Taxonomy" id="2656787"/>
    <lineage>
        <taxon>Eukaryota</taxon>
        <taxon>Fungi</taxon>
        <taxon>Dikarya</taxon>
        <taxon>Ascomycota</taxon>
        <taxon>Pezizomycotina</taxon>
        <taxon>Leotiomycetes</taxon>
        <taxon>Helotiales</taxon>
        <taxon>Pleuroascaceae</taxon>
        <taxon>Venustampulla</taxon>
    </lineage>
</organism>
<evidence type="ECO:0000313" key="3">
    <source>
        <dbReference type="Proteomes" id="UP000254866"/>
    </source>
</evidence>